<evidence type="ECO:0000256" key="8">
    <source>
        <dbReference type="ARBA" id="ARBA00023268"/>
    </source>
</evidence>
<keyword evidence="8 11" id="KW-0511">Multifunctional enzyme</keyword>
<accession>A0ABQ6AAG6</accession>
<keyword evidence="5 11" id="KW-0547">Nucleotide-binding</keyword>
<evidence type="ECO:0000256" key="9">
    <source>
        <dbReference type="ARBA" id="ARBA00023277"/>
    </source>
</evidence>
<proteinExistence type="inferred from homology"/>
<evidence type="ECO:0000256" key="2">
    <source>
        <dbReference type="ARBA" id="ARBA00003753"/>
    </source>
</evidence>
<dbReference type="InterPro" id="IPR011914">
    <property type="entry name" value="RfaE_dom_II"/>
</dbReference>
<evidence type="ECO:0000313" key="14">
    <source>
        <dbReference type="EMBL" id="GLR68921.1"/>
    </source>
</evidence>
<evidence type="ECO:0000256" key="6">
    <source>
        <dbReference type="ARBA" id="ARBA00022777"/>
    </source>
</evidence>
<dbReference type="NCBIfam" id="TIGR02199">
    <property type="entry name" value="rfaE_dom_II"/>
    <property type="match status" value="1"/>
</dbReference>
<feature type="binding site" evidence="11">
    <location>
        <begin position="209"/>
        <end position="212"/>
    </location>
    <ligand>
        <name>ATP</name>
        <dbReference type="ChEBI" id="CHEBI:30616"/>
    </ligand>
</feature>
<dbReference type="HAMAP" id="MF_01603">
    <property type="entry name" value="HldE"/>
    <property type="match status" value="1"/>
</dbReference>
<sequence>MSKTEPAGDLGAYVKRFSRASVLVVGDAMLDRYVYGEVTRVSPEAPVPILTVTREVAMPGGAGNVVRNLIALDASAAFVSVVGDDTAGSDLTGLIGGQERVEPWLLVQGGRTTTLKTRYIAQGQHLIRADREETMALPARLAERLVRIALDAMAATTVTILSDYRKGVLSPEVAGQLIAGAKKLGRKVIVDPKGRDYALYRGADVITPNRRELAEATGMPVDSDAAIVAAARMLLDAHDFGAVLVTRSEDGMSLIMPGEVHHFPGEAKEVFDVSGAGDTVVATLAAALAASVPLPEAARLANIAGGIVVGKVGTAVTHPADILAAITPATGALTKVVTAAAAAEAAERWRTRGYKVGFTNGCFDLLHPGHVHLLEQCRAMCDRLIVGINSDASVKRLKGPTRPAQGEAARAAVLASLASVDLVCLFEEDTPIEVIKLIKPDLLIKGSDYTRETVVGAELVESWGGAVALAELLPGHSTTATLARLRG</sequence>
<dbReference type="PANTHER" id="PTHR46969:SF1">
    <property type="entry name" value="BIFUNCTIONAL PROTEIN HLDE"/>
    <property type="match status" value="1"/>
</dbReference>
<dbReference type="InterPro" id="IPR014729">
    <property type="entry name" value="Rossmann-like_a/b/a_fold"/>
</dbReference>
<dbReference type="Pfam" id="PF00294">
    <property type="entry name" value="PfkB"/>
    <property type="match status" value="1"/>
</dbReference>
<comment type="subunit">
    <text evidence="11">Homodimer.</text>
</comment>
<evidence type="ECO:0000259" key="13">
    <source>
        <dbReference type="Pfam" id="PF01467"/>
    </source>
</evidence>
<protein>
    <recommendedName>
        <fullName evidence="11">Bifunctional protein HldE</fullName>
    </recommendedName>
    <domain>
        <recommendedName>
            <fullName evidence="11">D-beta-D-heptose 7-phosphate kinase</fullName>
            <ecNumber evidence="11">2.7.1.167</ecNumber>
        </recommendedName>
        <alternativeName>
            <fullName evidence="11">D-beta-D-heptose 7-phosphotransferase</fullName>
        </alternativeName>
        <alternativeName>
            <fullName evidence="11">D-glycero-beta-D-manno-heptose-7-phosphate kinase</fullName>
        </alternativeName>
    </domain>
    <domain>
        <recommendedName>
            <fullName evidence="11">D-beta-D-heptose 1-phosphate adenylyltransferase</fullName>
            <ecNumber evidence="11">2.7.7.70</ecNumber>
        </recommendedName>
        <alternativeName>
            <fullName evidence="11">D-glycero-beta-D-manno-heptose 1-phosphate adenylyltransferase</fullName>
        </alternativeName>
    </domain>
</protein>
<evidence type="ECO:0000256" key="3">
    <source>
        <dbReference type="ARBA" id="ARBA00022679"/>
    </source>
</evidence>
<comment type="function">
    <text evidence="1 11">Catalyzes the phosphorylation of D-glycero-D-manno-heptose 7-phosphate at the C-1 position to selectively form D-glycero-beta-D-manno-heptose-1,7-bisphosphate.</text>
</comment>
<evidence type="ECO:0000259" key="12">
    <source>
        <dbReference type="Pfam" id="PF00294"/>
    </source>
</evidence>
<dbReference type="SUPFAM" id="SSF53613">
    <property type="entry name" value="Ribokinase-like"/>
    <property type="match status" value="1"/>
</dbReference>
<dbReference type="InterPro" id="IPR023030">
    <property type="entry name" value="Bifunc_HldE"/>
</dbReference>
<keyword evidence="3 11" id="KW-0808">Transferase</keyword>
<evidence type="ECO:0000256" key="10">
    <source>
        <dbReference type="ARBA" id="ARBA00047428"/>
    </source>
</evidence>
<comment type="catalytic activity">
    <reaction evidence="11">
        <text>D-glycero-beta-D-manno-heptose 7-phosphate + ATP = D-glycero-beta-D-manno-heptose 1,7-bisphosphate + ADP + H(+)</text>
        <dbReference type="Rhea" id="RHEA:27473"/>
        <dbReference type="ChEBI" id="CHEBI:15378"/>
        <dbReference type="ChEBI" id="CHEBI:30616"/>
        <dbReference type="ChEBI" id="CHEBI:60204"/>
        <dbReference type="ChEBI" id="CHEBI:60208"/>
        <dbReference type="ChEBI" id="CHEBI:456216"/>
        <dbReference type="EC" id="2.7.1.167"/>
    </reaction>
</comment>
<feature type="region of interest" description="Ribokinase" evidence="11">
    <location>
        <begin position="1"/>
        <end position="334"/>
    </location>
</feature>
<dbReference type="CDD" id="cd01172">
    <property type="entry name" value="RfaE_like"/>
    <property type="match status" value="1"/>
</dbReference>
<comment type="function">
    <text evidence="2 11">Catalyzes the ADP transfer from ATP to D-glycero-beta-D-manno-heptose 1-phosphate, yielding ADP-D-glycero-beta-D-manno-heptose.</text>
</comment>
<comment type="pathway">
    <text evidence="11">Nucleotide-sugar biosynthesis; ADP-L-glycero-beta-D-manno-heptose biosynthesis; ADP-L-glycero-beta-D-manno-heptose from D-glycero-beta-D-manno-heptose 7-phosphate: step 3/4.</text>
</comment>
<comment type="pathway">
    <text evidence="11">Nucleotide-sugar biosynthesis; ADP-L-glycero-beta-D-manno-heptose biosynthesis; ADP-L-glycero-beta-D-manno-heptose from D-glycero-beta-D-manno-heptose 7-phosphate: step 1/4.</text>
</comment>
<reference evidence="15" key="1">
    <citation type="journal article" date="2019" name="Int. J. Syst. Evol. Microbiol.">
        <title>The Global Catalogue of Microorganisms (GCM) 10K type strain sequencing project: providing services to taxonomists for standard genome sequencing and annotation.</title>
        <authorList>
            <consortium name="The Broad Institute Genomics Platform"/>
            <consortium name="The Broad Institute Genome Sequencing Center for Infectious Disease"/>
            <person name="Wu L."/>
            <person name="Ma J."/>
        </authorList>
    </citation>
    <scope>NUCLEOTIDE SEQUENCE [LARGE SCALE GENOMIC DNA]</scope>
    <source>
        <strain evidence="15">NBRC 112502</strain>
    </source>
</reference>
<comment type="caution">
    <text evidence="14">The sequence shown here is derived from an EMBL/GenBank/DDBJ whole genome shotgun (WGS) entry which is preliminary data.</text>
</comment>
<keyword evidence="15" id="KW-1185">Reference proteome</keyword>
<dbReference type="EMBL" id="BSOS01000099">
    <property type="protein sequence ID" value="GLR68921.1"/>
    <property type="molecule type" value="Genomic_DNA"/>
</dbReference>
<feature type="domain" description="Carbohydrate kinase PfkB" evidence="12">
    <location>
        <begin position="20"/>
        <end position="317"/>
    </location>
</feature>
<evidence type="ECO:0000313" key="15">
    <source>
        <dbReference type="Proteomes" id="UP001156641"/>
    </source>
</evidence>
<dbReference type="Proteomes" id="UP001156641">
    <property type="component" value="Unassembled WGS sequence"/>
</dbReference>
<dbReference type="Gene3D" id="3.40.50.620">
    <property type="entry name" value="HUPs"/>
    <property type="match status" value="1"/>
</dbReference>
<feature type="active site" evidence="11">
    <location>
        <position position="278"/>
    </location>
</feature>
<keyword evidence="6 11" id="KW-0418">Kinase</keyword>
<name>A0ABQ6AAG6_9PROT</name>
<dbReference type="PANTHER" id="PTHR46969">
    <property type="entry name" value="BIFUNCTIONAL PROTEIN HLDE"/>
    <property type="match status" value="1"/>
</dbReference>
<comment type="catalytic activity">
    <reaction evidence="10 11">
        <text>D-glycero-beta-D-manno-heptose 1-phosphate + ATP + H(+) = ADP-D-glycero-beta-D-manno-heptose + diphosphate</text>
        <dbReference type="Rhea" id="RHEA:27465"/>
        <dbReference type="ChEBI" id="CHEBI:15378"/>
        <dbReference type="ChEBI" id="CHEBI:30616"/>
        <dbReference type="ChEBI" id="CHEBI:33019"/>
        <dbReference type="ChEBI" id="CHEBI:59967"/>
        <dbReference type="ChEBI" id="CHEBI:61593"/>
        <dbReference type="EC" id="2.7.7.70"/>
    </reaction>
</comment>
<evidence type="ECO:0000256" key="5">
    <source>
        <dbReference type="ARBA" id="ARBA00022741"/>
    </source>
</evidence>
<dbReference type="NCBIfam" id="TIGR02198">
    <property type="entry name" value="rfaE_dom_I"/>
    <property type="match status" value="1"/>
</dbReference>
<evidence type="ECO:0000256" key="7">
    <source>
        <dbReference type="ARBA" id="ARBA00022840"/>
    </source>
</evidence>
<feature type="region of interest" description="Cytidylyltransferase" evidence="11">
    <location>
        <begin position="358"/>
        <end position="487"/>
    </location>
</feature>
<evidence type="ECO:0000256" key="1">
    <source>
        <dbReference type="ARBA" id="ARBA00002319"/>
    </source>
</evidence>
<dbReference type="EC" id="2.7.7.70" evidence="11"/>
<keyword evidence="9 11" id="KW-0119">Carbohydrate metabolism</keyword>
<dbReference type="EC" id="2.7.1.167" evidence="11"/>
<dbReference type="RefSeq" id="WP_284259780.1">
    <property type="nucleotide sequence ID" value="NZ_BSOS01000099.1"/>
</dbReference>
<keyword evidence="4 11" id="KW-0548">Nucleotidyltransferase</keyword>
<organism evidence="14 15">
    <name type="scientific">Acidocella aquatica</name>
    <dbReference type="NCBI Taxonomy" id="1922313"/>
    <lineage>
        <taxon>Bacteria</taxon>
        <taxon>Pseudomonadati</taxon>
        <taxon>Pseudomonadota</taxon>
        <taxon>Alphaproteobacteria</taxon>
        <taxon>Acetobacterales</taxon>
        <taxon>Acidocellaceae</taxon>
        <taxon>Acidocella</taxon>
    </lineage>
</organism>
<dbReference type="InterPro" id="IPR029056">
    <property type="entry name" value="Ribokinase-like"/>
</dbReference>
<dbReference type="NCBIfam" id="TIGR00125">
    <property type="entry name" value="cyt_tran_rel"/>
    <property type="match status" value="1"/>
</dbReference>
<feature type="domain" description="Cytidyltransferase-like" evidence="13">
    <location>
        <begin position="358"/>
        <end position="453"/>
    </location>
</feature>
<evidence type="ECO:0000256" key="4">
    <source>
        <dbReference type="ARBA" id="ARBA00022695"/>
    </source>
</evidence>
<dbReference type="Pfam" id="PF01467">
    <property type="entry name" value="CTP_transf_like"/>
    <property type="match status" value="1"/>
</dbReference>
<dbReference type="Gene3D" id="3.40.1190.20">
    <property type="match status" value="1"/>
</dbReference>
<dbReference type="InterPro" id="IPR004821">
    <property type="entry name" value="Cyt_trans-like"/>
</dbReference>
<dbReference type="InterPro" id="IPR011611">
    <property type="entry name" value="PfkB_dom"/>
</dbReference>
<dbReference type="InterPro" id="IPR011913">
    <property type="entry name" value="RfaE_dom_I"/>
</dbReference>
<keyword evidence="7 11" id="KW-0067">ATP-binding</keyword>
<dbReference type="SUPFAM" id="SSF52374">
    <property type="entry name" value="Nucleotidylyl transferase"/>
    <property type="match status" value="1"/>
</dbReference>
<evidence type="ECO:0000256" key="11">
    <source>
        <dbReference type="HAMAP-Rule" id="MF_01603"/>
    </source>
</evidence>
<gene>
    <name evidence="11 14" type="primary">hldE</name>
    <name evidence="14" type="ORF">GCM10010909_36030</name>
</gene>
<comment type="similarity">
    <text evidence="11">In the N-terminal section; belongs to the carbohydrate kinase PfkB family.</text>
</comment>
<comment type="similarity">
    <text evidence="11">In the C-terminal section; belongs to the cytidylyltransferase family.</text>
</comment>